<reference evidence="1 2" key="1">
    <citation type="submission" date="2016-10" db="EMBL/GenBank/DDBJ databases">
        <authorList>
            <person name="de Groot N.N."/>
        </authorList>
    </citation>
    <scope>NUCLEOTIDE SEQUENCE [LARGE SCALE GENOMIC DNA]</scope>
    <source>
        <strain evidence="1 2">APO</strain>
    </source>
</reference>
<evidence type="ECO:0008006" key="3">
    <source>
        <dbReference type="Google" id="ProtNLM"/>
    </source>
</evidence>
<gene>
    <name evidence="1" type="ORF">SAMN05192546_10612</name>
</gene>
<dbReference type="EMBL" id="FNPV01000006">
    <property type="protein sequence ID" value="SDY96175.1"/>
    <property type="molecule type" value="Genomic_DNA"/>
</dbReference>
<proteinExistence type="predicted"/>
<dbReference type="Proteomes" id="UP000199230">
    <property type="component" value="Unassembled WGS sequence"/>
</dbReference>
<accession>A0A1H3P5U8</accession>
<dbReference type="OrthoDB" id="9802848at2"/>
<dbReference type="STRING" id="159292.SAMN05192546_10612"/>
<keyword evidence="2" id="KW-1185">Reference proteome</keyword>
<name>A0A1H3P5U8_9FIRM</name>
<protein>
    <recommendedName>
        <fullName evidence="3">Sporadically distributed protein, TIGR04141 family</fullName>
    </recommendedName>
</protein>
<dbReference type="RefSeq" id="WP_093313663.1">
    <property type="nucleotide sequence ID" value="NZ_FNPV01000006.1"/>
</dbReference>
<organism evidence="1 2">
    <name type="scientific">Tindallia californiensis</name>
    <dbReference type="NCBI Taxonomy" id="159292"/>
    <lineage>
        <taxon>Bacteria</taxon>
        <taxon>Bacillati</taxon>
        <taxon>Bacillota</taxon>
        <taxon>Clostridia</taxon>
        <taxon>Peptostreptococcales</taxon>
        <taxon>Tindalliaceae</taxon>
        <taxon>Tindallia</taxon>
    </lineage>
</organism>
<evidence type="ECO:0000313" key="2">
    <source>
        <dbReference type="Proteomes" id="UP000199230"/>
    </source>
</evidence>
<sequence length="589" mass="67755">MLDKLVLIEGAYFYNRVKRISKTMVNDIFVEISKNRTGNYVEKLVKEKKIIDGKDIVFSICMFKYEQLPTFLHSVSDRELKYAYALIVEYDDYVVISKKNVSGLEKLLKFRIESLDYGVISKLLVDDDTMFEKMTMNNMDVSDNVIRRINVEALNLKNSYSPFGANRAIINNMRIKEGEERYTLSLNTSRINKVSKKSDFTGFCQWIISIVEKLIGFVHHNNYLDHFAKPLSFEDNISILEPSNILMLVTELKTEDIVDGLYYMKGSKKREISLNRILDQLETVKPITKTVEGKKTYYNIDNKLDKSLRLKINSKSISIHSSKLSNIIILMSNGEEINLLHYLNKRHEFIICFDNIDIVYKNRKLFKDSQLLGNLDYFMSVFIEFPELASITSEKGKVKASSVKFDSDCLFGFVEEKLAVNDDYIICDDLGNEWADHISVRVGESINYFHSKHSNLTSGASSFHEVVSQAQKNIGNIFATQQDLERKKEKWKKKYNKDKVSSGIERTRKGDLSSFTGDFVCTSTTPNTRKCVYLVIDFISKNDLITEVNILKKGIGKPKNETIQILWLLSSLISSCQNSNVNVYITCQP</sequence>
<evidence type="ECO:0000313" key="1">
    <source>
        <dbReference type="EMBL" id="SDY96175.1"/>
    </source>
</evidence>
<dbReference type="AlphaFoldDB" id="A0A1H3P5U8"/>